<evidence type="ECO:0000256" key="2">
    <source>
        <dbReference type="ARBA" id="ARBA00022448"/>
    </source>
</evidence>
<feature type="transmembrane region" description="Helical" evidence="8">
    <location>
        <begin position="70"/>
        <end position="97"/>
    </location>
</feature>
<dbReference type="Proteomes" id="UP000238153">
    <property type="component" value="Unassembled WGS sequence"/>
</dbReference>
<organism evidence="12 15">
    <name type="scientific">Staphylococcus haemolyticus</name>
    <dbReference type="NCBI Taxonomy" id="1283"/>
    <lineage>
        <taxon>Bacteria</taxon>
        <taxon>Bacillati</taxon>
        <taxon>Bacillota</taxon>
        <taxon>Bacilli</taxon>
        <taxon>Bacillales</taxon>
        <taxon>Staphylococcaceae</taxon>
        <taxon>Staphylococcus</taxon>
    </lineage>
</organism>
<dbReference type="EMBL" id="JAVSOO010000002">
    <property type="protein sequence ID" value="MDT4285565.1"/>
    <property type="molecule type" value="Genomic_DNA"/>
</dbReference>
<dbReference type="AlphaFoldDB" id="A0A2A1KCJ7"/>
<evidence type="ECO:0000256" key="3">
    <source>
        <dbReference type="ARBA" id="ARBA00022475"/>
    </source>
</evidence>
<dbReference type="GeneID" id="93779934"/>
<dbReference type="EMBL" id="LORN02000015">
    <property type="protein sequence ID" value="PNN20316.1"/>
    <property type="molecule type" value="Genomic_DNA"/>
</dbReference>
<name>A0A2A1KCJ7_STAHA</name>
<evidence type="ECO:0000313" key="15">
    <source>
        <dbReference type="Proteomes" id="UP000238153"/>
    </source>
</evidence>
<sequence length="348" mass="36093">MNIILGVGTLVLVLIVMTLFLNFAPYGKQGLQALSGAACATFLPQAFLSYAIGGVFHIEFLQTIGDLAGSLAGVAVGILTGLKMGISPVFAVIIGLVLHDFKLLPAFIAAYIISFGIKFIEKKVPEGLDLIAVILIAPALVFGLATVISPGVMAVLTQIGGAVTSVGDSNPYALAIILGLVIPVTGMTPLSSMVLTSLLGLTGIPMAIGALTCTGSSFVNYVLFSRLNIGGSKSKAFAVFVEPLTQIDLIAKYPLQLYGTNAIIGVVNACIVTFSGLVIGVKGMATPIAGAIVLFGFNDATKSIITIIVVAVVSVVLAFIFSTLIKKFNLMNMSIKLPSKQKQPKESV</sequence>
<comment type="caution">
    <text evidence="12">The sequence shown here is derived from an EMBL/GenBank/DDBJ whole genome shotgun (WGS) entry which is preliminary data.</text>
</comment>
<evidence type="ECO:0000256" key="7">
    <source>
        <dbReference type="ARBA" id="ARBA00023136"/>
    </source>
</evidence>
<dbReference type="EMBL" id="PGWX01000574">
    <property type="protein sequence ID" value="PPJ69017.1"/>
    <property type="molecule type" value="Genomic_DNA"/>
</dbReference>
<keyword evidence="4 10" id="KW-0762">Sugar transport</keyword>
<reference evidence="13 16" key="3">
    <citation type="submission" date="2019-07" db="EMBL/GenBank/DDBJ databases">
        <title>Genome Sequencing and Assembly of Staphylococcus haemolyticus SDA2.</title>
        <authorList>
            <person name="Emmons C.B."/>
            <person name="Park C."/>
            <person name="Sevigny J.L."/>
            <person name="Andam C."/>
        </authorList>
    </citation>
    <scope>NUCLEOTIDE SEQUENCE [LARGE SCALE GENOMIC DNA]</scope>
    <source>
        <strain evidence="13 16">SDA2</strain>
    </source>
</reference>
<dbReference type="InterPro" id="IPR003352">
    <property type="entry name" value="PTS_EIIC"/>
</dbReference>
<proteinExistence type="predicted"/>
<evidence type="ECO:0000313" key="17">
    <source>
        <dbReference type="Proteomes" id="UP001269271"/>
    </source>
</evidence>
<keyword evidence="17" id="KW-1185">Reference proteome</keyword>
<dbReference type="GO" id="GO:0005886">
    <property type="term" value="C:plasma membrane"/>
    <property type="evidence" value="ECO:0007669"/>
    <property type="project" value="UniProtKB-SubCell"/>
</dbReference>
<evidence type="ECO:0000313" key="13">
    <source>
        <dbReference type="EMBL" id="TRL78427.1"/>
    </source>
</evidence>
<evidence type="ECO:0000256" key="5">
    <source>
        <dbReference type="ARBA" id="ARBA00022692"/>
    </source>
</evidence>
<feature type="domain" description="Phosphotransferase system EIIC" evidence="9">
    <location>
        <begin position="31"/>
        <end position="332"/>
    </location>
</feature>
<evidence type="ECO:0000256" key="1">
    <source>
        <dbReference type="ARBA" id="ARBA00004651"/>
    </source>
</evidence>
<gene>
    <name evidence="11" type="ORF">AL503_005770</name>
    <name evidence="12" type="ORF">CV019_14395</name>
    <name evidence="13" type="ORF">FNL11_02270</name>
    <name evidence="10" type="ORF">RO950_00825</name>
</gene>
<reference evidence="11 14" key="2">
    <citation type="submission" date="2017-12" db="EMBL/GenBank/DDBJ databases">
        <title>FDA dAtabase for Regulatory Grade micrObial Sequences (FDA-ARGOS): Supporting development and validation of Infectious Disease Dx tests.</title>
        <authorList>
            <person name="Hoffmann M."/>
            <person name="Allard M."/>
            <person name="Evans P."/>
            <person name="Brown E."/>
            <person name="Tallon L."/>
            <person name="Sadzewicz L."/>
            <person name="Sengamalay N."/>
            <person name="Ott S."/>
            <person name="Godinez A."/>
            <person name="Nagaraj S."/>
            <person name="Vavikolanu K."/>
            <person name="Aluvathingal J."/>
            <person name="Nadendla S."/>
            <person name="Sichtig H."/>
        </authorList>
    </citation>
    <scope>NUCLEOTIDE SEQUENCE [LARGE SCALE GENOMIC DNA]</scope>
    <source>
        <strain evidence="11 14">FDAARGOS_148</strain>
    </source>
</reference>
<feature type="transmembrane region" description="Helical" evidence="8">
    <location>
        <begin position="198"/>
        <end position="224"/>
    </location>
</feature>
<feature type="transmembrane region" description="Helical" evidence="8">
    <location>
        <begin position="127"/>
        <end position="152"/>
    </location>
</feature>
<dbReference type="STRING" id="1283.ShL2_00433"/>
<dbReference type="GO" id="GO:0008982">
    <property type="term" value="F:protein-N(PI)-phosphohistidine-sugar phosphotransferase activity"/>
    <property type="evidence" value="ECO:0007669"/>
    <property type="project" value="InterPro"/>
</dbReference>
<dbReference type="KEGG" id="shh:ShL2_00433"/>
<reference evidence="10 17" key="4">
    <citation type="submission" date="2023-08" db="EMBL/GenBank/DDBJ databases">
        <title>Genomic surveillance of Staphylococcus haemolyticus neonatal outbreak in southern France.</title>
        <authorList>
            <person name="Magnan C."/>
            <person name="Morsli M."/>
            <person name="Thiery B."/>
            <person name="Salipante F."/>
            <person name="Attar J."/>
            <person name="Massimo D.M."/>
            <person name="Ory J."/>
            <person name="Pantel A."/>
            <person name="Lavigne J.-P."/>
        </authorList>
    </citation>
    <scope>NUCLEOTIDE SEQUENCE [LARGE SCALE GENOMIC DNA]</scope>
    <source>
        <strain evidence="10 17">NSH026</strain>
    </source>
</reference>
<keyword evidence="2" id="KW-0813">Transport</keyword>
<keyword evidence="7 8" id="KW-0472">Membrane</keyword>
<dbReference type="Pfam" id="PF13303">
    <property type="entry name" value="PTS_EIIC_2"/>
    <property type="match status" value="1"/>
</dbReference>
<evidence type="ECO:0000256" key="6">
    <source>
        <dbReference type="ARBA" id="ARBA00022989"/>
    </source>
</evidence>
<comment type="subcellular location">
    <subcellularLocation>
        <location evidence="1">Cell membrane</location>
        <topology evidence="1">Multi-pass membrane protein</topology>
    </subcellularLocation>
</comment>
<dbReference type="GO" id="GO:0009401">
    <property type="term" value="P:phosphoenolpyruvate-dependent sugar phosphotransferase system"/>
    <property type="evidence" value="ECO:0007669"/>
    <property type="project" value="InterPro"/>
</dbReference>
<dbReference type="Proteomes" id="UP000053523">
    <property type="component" value="Unassembled WGS sequence"/>
</dbReference>
<dbReference type="PANTHER" id="PTHR40063">
    <property type="entry name" value="MEMBRANE PROTEIN-RELATED"/>
    <property type="match status" value="1"/>
</dbReference>
<evidence type="ECO:0000313" key="11">
    <source>
        <dbReference type="EMBL" id="PNN20316.1"/>
    </source>
</evidence>
<evidence type="ECO:0000313" key="10">
    <source>
        <dbReference type="EMBL" id="MDT4285565.1"/>
    </source>
</evidence>
<dbReference type="PANTHER" id="PTHR40063:SF1">
    <property type="entry name" value="MEMBRANE PROTEIN"/>
    <property type="match status" value="1"/>
</dbReference>
<feature type="transmembrane region" description="Helical" evidence="8">
    <location>
        <begin position="304"/>
        <end position="325"/>
    </location>
</feature>
<feature type="transmembrane region" description="Helical" evidence="8">
    <location>
        <begin position="33"/>
        <end position="58"/>
    </location>
</feature>
<evidence type="ECO:0000256" key="8">
    <source>
        <dbReference type="SAM" id="Phobius"/>
    </source>
</evidence>
<evidence type="ECO:0000256" key="4">
    <source>
        <dbReference type="ARBA" id="ARBA00022597"/>
    </source>
</evidence>
<evidence type="ECO:0000313" key="16">
    <source>
        <dbReference type="Proteomes" id="UP000316594"/>
    </source>
</evidence>
<keyword evidence="3" id="KW-1003">Cell membrane</keyword>
<dbReference type="RefSeq" id="WP_016930797.1">
    <property type="nucleotide sequence ID" value="NZ_BKAY01000007.1"/>
</dbReference>
<feature type="transmembrane region" description="Helical" evidence="8">
    <location>
        <begin position="7"/>
        <end position="27"/>
    </location>
</feature>
<dbReference type="Proteomes" id="UP001269271">
    <property type="component" value="Unassembled WGS sequence"/>
</dbReference>
<accession>A0A2A1KCJ7</accession>
<dbReference type="Proteomes" id="UP000316594">
    <property type="component" value="Unassembled WGS sequence"/>
</dbReference>
<keyword evidence="5 8" id="KW-0812">Transmembrane</keyword>
<dbReference type="EMBL" id="VJMP01000002">
    <property type="protein sequence ID" value="TRL78427.1"/>
    <property type="molecule type" value="Genomic_DNA"/>
</dbReference>
<reference evidence="12 15" key="1">
    <citation type="submission" date="2017-11" db="EMBL/GenBank/DDBJ databases">
        <authorList>
            <person name="Founou R.C."/>
            <person name="Founou L."/>
            <person name="Allam M."/>
            <person name="Ismail A."/>
            <person name="Essack S.Y."/>
        </authorList>
    </citation>
    <scope>NUCLEOTIDE SEQUENCE [LARGE SCALE GENOMIC DNA]</scope>
    <source>
        <strain evidence="12 15">G811N2B1</strain>
    </source>
</reference>
<feature type="transmembrane region" description="Helical" evidence="8">
    <location>
        <begin position="172"/>
        <end position="191"/>
    </location>
</feature>
<feature type="transmembrane region" description="Helical" evidence="8">
    <location>
        <begin position="262"/>
        <end position="284"/>
    </location>
</feature>
<evidence type="ECO:0000313" key="14">
    <source>
        <dbReference type="Proteomes" id="UP000053523"/>
    </source>
</evidence>
<keyword evidence="6 8" id="KW-1133">Transmembrane helix</keyword>
<feature type="transmembrane region" description="Helical" evidence="8">
    <location>
        <begin position="103"/>
        <end position="120"/>
    </location>
</feature>
<protein>
    <submittedName>
        <fullName evidence="10">PTS sugar transporter subunit IIC</fullName>
    </submittedName>
    <submittedName>
        <fullName evidence="12">Transcriptional regulator</fullName>
    </submittedName>
</protein>
<evidence type="ECO:0000313" key="12">
    <source>
        <dbReference type="EMBL" id="PPJ69017.1"/>
    </source>
</evidence>
<evidence type="ECO:0000259" key="9">
    <source>
        <dbReference type="Pfam" id="PF13303"/>
    </source>
</evidence>